<accession>A0A381VZX4</accession>
<reference evidence="1" key="1">
    <citation type="submission" date="2018-05" db="EMBL/GenBank/DDBJ databases">
        <authorList>
            <person name="Lanie J.A."/>
            <person name="Ng W.-L."/>
            <person name="Kazmierczak K.M."/>
            <person name="Andrzejewski T.M."/>
            <person name="Davidsen T.M."/>
            <person name="Wayne K.J."/>
            <person name="Tettelin H."/>
            <person name="Glass J.I."/>
            <person name="Rusch D."/>
            <person name="Podicherti R."/>
            <person name="Tsui H.-C.T."/>
            <person name="Winkler M.E."/>
        </authorList>
    </citation>
    <scope>NUCLEOTIDE SEQUENCE</scope>
</reference>
<gene>
    <name evidence="1" type="ORF">METZ01_LOCUS98638</name>
</gene>
<dbReference type="EMBL" id="UINC01010276">
    <property type="protein sequence ID" value="SVA45784.1"/>
    <property type="molecule type" value="Genomic_DNA"/>
</dbReference>
<protein>
    <recommendedName>
        <fullName evidence="2">AMP-dependent synthetase/ligase domain-containing protein</fullName>
    </recommendedName>
</protein>
<name>A0A381VZX4_9ZZZZ</name>
<dbReference type="AlphaFoldDB" id="A0A381VZX4"/>
<dbReference type="Gene3D" id="3.40.50.980">
    <property type="match status" value="1"/>
</dbReference>
<evidence type="ECO:0008006" key="2">
    <source>
        <dbReference type="Google" id="ProtNLM"/>
    </source>
</evidence>
<evidence type="ECO:0000313" key="1">
    <source>
        <dbReference type="EMBL" id="SVA45784.1"/>
    </source>
</evidence>
<feature type="non-terminal residue" evidence="1">
    <location>
        <position position="42"/>
    </location>
</feature>
<dbReference type="SUPFAM" id="SSF56801">
    <property type="entry name" value="Acetyl-CoA synthetase-like"/>
    <property type="match status" value="1"/>
</dbReference>
<sequence>MLTGEFLRDSAQRSPERIALVDGDRRMSYGELDAYANRFAHA</sequence>
<organism evidence="1">
    <name type="scientific">marine metagenome</name>
    <dbReference type="NCBI Taxonomy" id="408172"/>
    <lineage>
        <taxon>unclassified sequences</taxon>
        <taxon>metagenomes</taxon>
        <taxon>ecological metagenomes</taxon>
    </lineage>
</organism>
<proteinExistence type="predicted"/>